<dbReference type="RefSeq" id="WP_129345701.1">
    <property type="nucleotide sequence ID" value="NZ_CP012670.1"/>
</dbReference>
<proteinExistence type="inferred from homology"/>
<dbReference type="PANTHER" id="PTHR34477:SF1">
    <property type="entry name" value="UPF0213 PROTEIN YHBQ"/>
    <property type="match status" value="1"/>
</dbReference>
<dbReference type="AlphaFoldDB" id="A0A4P2PVL5"/>
<protein>
    <recommendedName>
        <fullName evidence="3">GIY-YIG domain-containing protein</fullName>
    </recommendedName>
</protein>
<feature type="compositionally biased region" description="Low complexity" evidence="2">
    <location>
        <begin position="79"/>
        <end position="90"/>
    </location>
</feature>
<dbReference type="SUPFAM" id="SSF82771">
    <property type="entry name" value="GIY-YIG endonuclease"/>
    <property type="match status" value="1"/>
</dbReference>
<evidence type="ECO:0000256" key="2">
    <source>
        <dbReference type="SAM" id="MobiDB-lite"/>
    </source>
</evidence>
<reference evidence="4 5" key="1">
    <citation type="submission" date="2015-09" db="EMBL/GenBank/DDBJ databases">
        <title>Sorangium comparison.</title>
        <authorList>
            <person name="Zaburannyi N."/>
            <person name="Bunk B."/>
            <person name="Overmann J."/>
            <person name="Mueller R."/>
        </authorList>
    </citation>
    <scope>NUCLEOTIDE SEQUENCE [LARGE SCALE GENOMIC DNA]</scope>
    <source>
        <strain evidence="4 5">So ceGT47</strain>
    </source>
</reference>
<organism evidence="4 5">
    <name type="scientific">Sorangium cellulosum</name>
    <name type="common">Polyangium cellulosum</name>
    <dbReference type="NCBI Taxonomy" id="56"/>
    <lineage>
        <taxon>Bacteria</taxon>
        <taxon>Pseudomonadati</taxon>
        <taxon>Myxococcota</taxon>
        <taxon>Polyangia</taxon>
        <taxon>Polyangiales</taxon>
        <taxon>Polyangiaceae</taxon>
        <taxon>Sorangium</taxon>
    </lineage>
</organism>
<evidence type="ECO:0000313" key="5">
    <source>
        <dbReference type="Proteomes" id="UP000295781"/>
    </source>
</evidence>
<feature type="region of interest" description="Disordered" evidence="2">
    <location>
        <begin position="79"/>
        <end position="98"/>
    </location>
</feature>
<feature type="domain" description="GIY-YIG" evidence="3">
    <location>
        <begin position="4"/>
        <end position="79"/>
    </location>
</feature>
<comment type="similarity">
    <text evidence="1">Belongs to the UPF0213 family.</text>
</comment>
<dbReference type="InterPro" id="IPR050190">
    <property type="entry name" value="UPF0213_domain"/>
</dbReference>
<dbReference type="Gene3D" id="3.40.1440.10">
    <property type="entry name" value="GIY-YIG endonuclease"/>
    <property type="match status" value="1"/>
</dbReference>
<gene>
    <name evidence="4" type="ORF">SOCEGT47_009680</name>
</gene>
<dbReference type="InterPro" id="IPR000305">
    <property type="entry name" value="GIY-YIG_endonuc"/>
</dbReference>
<dbReference type="CDD" id="cd10456">
    <property type="entry name" value="GIY-YIG_UPF0213"/>
    <property type="match status" value="1"/>
</dbReference>
<dbReference type="PROSITE" id="PS50164">
    <property type="entry name" value="GIY_YIG"/>
    <property type="match status" value="1"/>
</dbReference>
<evidence type="ECO:0000256" key="1">
    <source>
        <dbReference type="ARBA" id="ARBA00007435"/>
    </source>
</evidence>
<name>A0A4P2PVL5_SORCE</name>
<dbReference type="PANTHER" id="PTHR34477">
    <property type="entry name" value="UPF0213 PROTEIN YHBQ"/>
    <property type="match status" value="1"/>
</dbReference>
<dbReference type="EMBL" id="CP012670">
    <property type="protein sequence ID" value="AUX20496.1"/>
    <property type="molecule type" value="Genomic_DNA"/>
</dbReference>
<dbReference type="OrthoDB" id="287318at2"/>
<evidence type="ECO:0000259" key="3">
    <source>
        <dbReference type="PROSITE" id="PS50164"/>
    </source>
</evidence>
<accession>A0A4P2PVL5</accession>
<sequence>MTAAAWHVYILRCGDGSLYTGIARDVEARLAQHASGRGARYTRGRGPLALVHVEAAADRGEALRREAAIRRMGRAGKEALAASGRGRPARGAGGALRG</sequence>
<dbReference type="Proteomes" id="UP000295781">
    <property type="component" value="Chromosome"/>
</dbReference>
<evidence type="ECO:0000313" key="4">
    <source>
        <dbReference type="EMBL" id="AUX20496.1"/>
    </source>
</evidence>
<dbReference type="Pfam" id="PF01541">
    <property type="entry name" value="GIY-YIG"/>
    <property type="match status" value="1"/>
</dbReference>
<dbReference type="InterPro" id="IPR035901">
    <property type="entry name" value="GIY-YIG_endonuc_sf"/>
</dbReference>